<proteinExistence type="predicted"/>
<dbReference type="OrthoDB" id="128588at2759"/>
<gene>
    <name evidence="2" type="ORF">Pfra01_002856300</name>
</gene>
<accession>A0A9W7DAB2</accession>
<protein>
    <submittedName>
        <fullName evidence="2">Unnamed protein product</fullName>
    </submittedName>
</protein>
<evidence type="ECO:0000313" key="3">
    <source>
        <dbReference type="Proteomes" id="UP001165121"/>
    </source>
</evidence>
<name>A0A9W7DAB2_9STRA</name>
<comment type="caution">
    <text evidence="2">The sequence shown here is derived from an EMBL/GenBank/DDBJ whole genome shotgun (WGS) entry which is preliminary data.</text>
</comment>
<dbReference type="Proteomes" id="UP001165121">
    <property type="component" value="Unassembled WGS sequence"/>
</dbReference>
<organism evidence="2 3">
    <name type="scientific">Phytophthora fragariaefolia</name>
    <dbReference type="NCBI Taxonomy" id="1490495"/>
    <lineage>
        <taxon>Eukaryota</taxon>
        <taxon>Sar</taxon>
        <taxon>Stramenopiles</taxon>
        <taxon>Oomycota</taxon>
        <taxon>Peronosporomycetes</taxon>
        <taxon>Peronosporales</taxon>
        <taxon>Peronosporaceae</taxon>
        <taxon>Phytophthora</taxon>
    </lineage>
</organism>
<dbReference type="EMBL" id="BSXT01009281">
    <property type="protein sequence ID" value="GMF71261.1"/>
    <property type="molecule type" value="Genomic_DNA"/>
</dbReference>
<feature type="region of interest" description="Disordered" evidence="1">
    <location>
        <begin position="1"/>
        <end position="43"/>
    </location>
</feature>
<evidence type="ECO:0000256" key="1">
    <source>
        <dbReference type="SAM" id="MobiDB-lite"/>
    </source>
</evidence>
<feature type="compositionally biased region" description="Basic and acidic residues" evidence="1">
    <location>
        <begin position="131"/>
        <end position="157"/>
    </location>
</feature>
<reference evidence="2" key="1">
    <citation type="submission" date="2023-04" db="EMBL/GenBank/DDBJ databases">
        <title>Phytophthora fragariaefolia NBRC 109709.</title>
        <authorList>
            <person name="Ichikawa N."/>
            <person name="Sato H."/>
            <person name="Tonouchi N."/>
        </authorList>
    </citation>
    <scope>NUCLEOTIDE SEQUENCE</scope>
    <source>
        <strain evidence="2">NBRC 109709</strain>
    </source>
</reference>
<feature type="compositionally biased region" description="Polar residues" evidence="1">
    <location>
        <begin position="109"/>
        <end position="125"/>
    </location>
</feature>
<dbReference type="AlphaFoldDB" id="A0A9W7DAB2"/>
<feature type="region of interest" description="Disordered" evidence="1">
    <location>
        <begin position="91"/>
        <end position="158"/>
    </location>
</feature>
<sequence>MVAESSHSGAPKQLDQTKAGRVNAEMTAGMTGVSTAETTGELDERMDAIAETTGELDERMDAIAELPWRDYGRDGYLDSEEESDRDYIDAGLADEKSRSGNACEDSARTQRNSARQQPNSASHWNPANPPPDRRSRVSRSSDRHDNYGRRADSRERPQYGPCAACGGQGHSVHFCRCKFCQQVHDVGRCELFQRYERLANFVTQNVDKSKLPTDLQDLYTPNNLNLAARQH</sequence>
<keyword evidence="3" id="KW-1185">Reference proteome</keyword>
<evidence type="ECO:0000313" key="2">
    <source>
        <dbReference type="EMBL" id="GMF71261.1"/>
    </source>
</evidence>